<gene>
    <name evidence="3" type="ORF">ACEWY4_018948</name>
</gene>
<proteinExistence type="predicted"/>
<organism evidence="3 4">
    <name type="scientific">Coilia grayii</name>
    <name type="common">Gray's grenadier anchovy</name>
    <dbReference type="NCBI Taxonomy" id="363190"/>
    <lineage>
        <taxon>Eukaryota</taxon>
        <taxon>Metazoa</taxon>
        <taxon>Chordata</taxon>
        <taxon>Craniata</taxon>
        <taxon>Vertebrata</taxon>
        <taxon>Euteleostomi</taxon>
        <taxon>Actinopterygii</taxon>
        <taxon>Neopterygii</taxon>
        <taxon>Teleostei</taxon>
        <taxon>Clupei</taxon>
        <taxon>Clupeiformes</taxon>
        <taxon>Clupeoidei</taxon>
        <taxon>Engraulidae</taxon>
        <taxon>Coilinae</taxon>
        <taxon>Coilia</taxon>
    </lineage>
</organism>
<evidence type="ECO:0000313" key="3">
    <source>
        <dbReference type="EMBL" id="KAL2085628.1"/>
    </source>
</evidence>
<evidence type="ECO:0000256" key="2">
    <source>
        <dbReference type="SAM" id="SignalP"/>
    </source>
</evidence>
<feature type="compositionally biased region" description="Low complexity" evidence="1">
    <location>
        <begin position="77"/>
        <end position="92"/>
    </location>
</feature>
<comment type="caution">
    <text evidence="3">The sequence shown here is derived from an EMBL/GenBank/DDBJ whole genome shotgun (WGS) entry which is preliminary data.</text>
</comment>
<protein>
    <submittedName>
        <fullName evidence="3">Uncharacterized protein</fullName>
    </submittedName>
</protein>
<accession>A0ABD1JEM5</accession>
<name>A0ABD1JEM5_9TELE</name>
<reference evidence="3 4" key="1">
    <citation type="submission" date="2024-09" db="EMBL/GenBank/DDBJ databases">
        <title>A chromosome-level genome assembly of Gray's grenadier anchovy, Coilia grayii.</title>
        <authorList>
            <person name="Fu Z."/>
        </authorList>
    </citation>
    <scope>NUCLEOTIDE SEQUENCE [LARGE SCALE GENOMIC DNA]</scope>
    <source>
        <strain evidence="3">G4</strain>
        <tissue evidence="3">Muscle</tissue>
    </source>
</reference>
<keyword evidence="2" id="KW-0732">Signal</keyword>
<dbReference type="EMBL" id="JBHFQA010000016">
    <property type="protein sequence ID" value="KAL2085628.1"/>
    <property type="molecule type" value="Genomic_DNA"/>
</dbReference>
<sequence length="196" mass="21258">MSFQLMLRISLCLLWVPAVSCWLLRETGNLPGFAFPPFLPRSYGGPDSAKEALVPTADLPSIETQAKDDHPKEMGMPQAPANQPAQAPVNQPLTPISPVGDLGNSFTTSFDGDAEGVSSEQDRYLVVEAPSGFQTSFVVRSFNRYVRGKRVFSQTTYIPLDFPPAEPNTPPVPVPISPEQTAQADKPTEAFPARKG</sequence>
<keyword evidence="4" id="KW-1185">Reference proteome</keyword>
<dbReference type="Proteomes" id="UP001591681">
    <property type="component" value="Unassembled WGS sequence"/>
</dbReference>
<feature type="region of interest" description="Disordered" evidence="1">
    <location>
        <begin position="162"/>
        <end position="196"/>
    </location>
</feature>
<feature type="compositionally biased region" description="Pro residues" evidence="1">
    <location>
        <begin position="162"/>
        <end position="176"/>
    </location>
</feature>
<evidence type="ECO:0000313" key="4">
    <source>
        <dbReference type="Proteomes" id="UP001591681"/>
    </source>
</evidence>
<evidence type="ECO:0000256" key="1">
    <source>
        <dbReference type="SAM" id="MobiDB-lite"/>
    </source>
</evidence>
<feature type="region of interest" description="Disordered" evidence="1">
    <location>
        <begin position="67"/>
        <end position="115"/>
    </location>
</feature>
<dbReference type="AlphaFoldDB" id="A0ABD1JEM5"/>
<feature type="chain" id="PRO_5044809000" evidence="2">
    <location>
        <begin position="22"/>
        <end position="196"/>
    </location>
</feature>
<feature type="signal peptide" evidence="2">
    <location>
        <begin position="1"/>
        <end position="21"/>
    </location>
</feature>